<feature type="transmembrane region" description="Helical" evidence="6">
    <location>
        <begin position="93"/>
        <end position="113"/>
    </location>
</feature>
<feature type="transmembrane region" description="Helical" evidence="6">
    <location>
        <begin position="20"/>
        <end position="42"/>
    </location>
</feature>
<keyword evidence="8" id="KW-1185">Reference proteome</keyword>
<organism evidence="7 8">
    <name type="scientific">Marasmiellus scandens</name>
    <dbReference type="NCBI Taxonomy" id="2682957"/>
    <lineage>
        <taxon>Eukaryota</taxon>
        <taxon>Fungi</taxon>
        <taxon>Dikarya</taxon>
        <taxon>Basidiomycota</taxon>
        <taxon>Agaricomycotina</taxon>
        <taxon>Agaricomycetes</taxon>
        <taxon>Agaricomycetidae</taxon>
        <taxon>Agaricales</taxon>
        <taxon>Marasmiineae</taxon>
        <taxon>Omphalotaceae</taxon>
        <taxon>Marasmiellus</taxon>
    </lineage>
</organism>
<feature type="compositionally biased region" description="Acidic residues" evidence="5">
    <location>
        <begin position="414"/>
        <end position="423"/>
    </location>
</feature>
<evidence type="ECO:0000256" key="5">
    <source>
        <dbReference type="SAM" id="MobiDB-lite"/>
    </source>
</evidence>
<dbReference type="SUPFAM" id="SSF103481">
    <property type="entry name" value="Multidrug resistance efflux transporter EmrE"/>
    <property type="match status" value="1"/>
</dbReference>
<feature type="transmembrane region" description="Helical" evidence="6">
    <location>
        <begin position="296"/>
        <end position="318"/>
    </location>
</feature>
<accession>A0ABR1JX24</accession>
<feature type="transmembrane region" description="Helical" evidence="6">
    <location>
        <begin position="253"/>
        <end position="276"/>
    </location>
</feature>
<feature type="transmembrane region" description="Helical" evidence="6">
    <location>
        <begin position="362"/>
        <end position="380"/>
    </location>
</feature>
<name>A0ABR1JX24_9AGAR</name>
<evidence type="ECO:0000256" key="1">
    <source>
        <dbReference type="ARBA" id="ARBA00004141"/>
    </source>
</evidence>
<proteinExistence type="predicted"/>
<dbReference type="InterPro" id="IPR008521">
    <property type="entry name" value="Mg_trans_NIPA"/>
</dbReference>
<dbReference type="InterPro" id="IPR037185">
    <property type="entry name" value="EmrE-like"/>
</dbReference>
<feature type="compositionally biased region" description="Polar residues" evidence="5">
    <location>
        <begin position="458"/>
        <end position="471"/>
    </location>
</feature>
<feature type="transmembrane region" description="Helical" evidence="6">
    <location>
        <begin position="161"/>
        <end position="182"/>
    </location>
</feature>
<evidence type="ECO:0000313" key="8">
    <source>
        <dbReference type="Proteomes" id="UP001498398"/>
    </source>
</evidence>
<feature type="compositionally biased region" description="Basic and acidic residues" evidence="5">
    <location>
        <begin position="472"/>
        <end position="482"/>
    </location>
</feature>
<evidence type="ECO:0000256" key="2">
    <source>
        <dbReference type="ARBA" id="ARBA00022692"/>
    </source>
</evidence>
<keyword evidence="2 6" id="KW-0812">Transmembrane</keyword>
<dbReference type="Proteomes" id="UP001498398">
    <property type="component" value="Unassembled WGS sequence"/>
</dbReference>
<feature type="transmembrane region" description="Helical" evidence="6">
    <location>
        <begin position="62"/>
        <end position="81"/>
    </location>
</feature>
<gene>
    <name evidence="7" type="ORF">VKT23_003128</name>
</gene>
<dbReference type="Pfam" id="PF05653">
    <property type="entry name" value="Mg_trans_NIPA"/>
    <property type="match status" value="2"/>
</dbReference>
<feature type="transmembrane region" description="Helical" evidence="6">
    <location>
        <begin position="122"/>
        <end position="141"/>
    </location>
</feature>
<dbReference type="Gene3D" id="1.10.3730.20">
    <property type="match status" value="1"/>
</dbReference>
<dbReference type="PANTHER" id="PTHR12570">
    <property type="match status" value="1"/>
</dbReference>
<evidence type="ECO:0000256" key="3">
    <source>
        <dbReference type="ARBA" id="ARBA00022989"/>
    </source>
</evidence>
<keyword evidence="4 6" id="KW-0472">Membrane</keyword>
<reference evidence="7 8" key="1">
    <citation type="submission" date="2024-01" db="EMBL/GenBank/DDBJ databases">
        <title>A draft genome for the cacao thread blight pathogen Marasmiellus scandens.</title>
        <authorList>
            <person name="Baruah I.K."/>
            <person name="Leung J."/>
            <person name="Bukari Y."/>
            <person name="Amoako-Attah I."/>
            <person name="Meinhardt L.W."/>
            <person name="Bailey B.A."/>
            <person name="Cohen S.P."/>
        </authorList>
    </citation>
    <scope>NUCLEOTIDE SEQUENCE [LARGE SCALE GENOMIC DNA]</scope>
    <source>
        <strain evidence="7 8">GH-19</strain>
    </source>
</reference>
<comment type="caution">
    <text evidence="7">The sequence shown here is derived from an EMBL/GenBank/DDBJ whole genome shotgun (WGS) entry which is preliminary data.</text>
</comment>
<dbReference type="EMBL" id="JBANRG010000003">
    <property type="protein sequence ID" value="KAK7468624.1"/>
    <property type="molecule type" value="Genomic_DNA"/>
</dbReference>
<keyword evidence="3 6" id="KW-1133">Transmembrane helix</keyword>
<feature type="transmembrane region" description="Helical" evidence="6">
    <location>
        <begin position="330"/>
        <end position="350"/>
    </location>
</feature>
<comment type="subcellular location">
    <subcellularLocation>
        <location evidence="1">Membrane</location>
        <topology evidence="1">Multi-pass membrane protein</topology>
    </subcellularLocation>
</comment>
<sequence>MDDPSTSDAPPAPHHLNPIVGFIIGLSIILLASILNAAGLNLTKLDHVRTSAIPKANRKKDWLRPLWLLGMLLYILSQLIGSTLALEYMRAEYVAPLGSTSLVFNFLFARFLVGTPVTSTDIYGTIIVILGVIGIVAFGSINSGLTNETNVAHLTYLWRRGGWLAFFFIMTFALLLLLLCTYKLDAVLTARSDISAVPFAGYSTSSENSAGRKSSKGFFLDTVAAVQRMWHGMMAKLGEWLELWTAAKDDKTIAWTLGIGWACAGGGLAGGCLVFAKATVKLLSGSLSHENPGNQFGHAAPIFTIILLASTAILQIICLNRGLKVYDSTLVVPVFYGVYTATGFLNSLVFNDEVDAYQSWTLFLIFVSILILISGVVLLTHKKPEPGAAKSANSVSSVPLSRVRNRKVSKTKTDDDEDPEDPNDEHAAGEDQVLWGVGEVSDGEDEGEDEDIDHHQHPLQTHRTSVAARSTSRFDAHGEEGRGLMNADGVHDQDDDAEAQVDRHRGRAASNGFKDDEEFGQWTGAR</sequence>
<protein>
    <submittedName>
        <fullName evidence="7">Uncharacterized protein</fullName>
    </submittedName>
</protein>
<feature type="compositionally biased region" description="Acidic residues" evidence="5">
    <location>
        <begin position="441"/>
        <end position="451"/>
    </location>
</feature>
<dbReference type="PANTHER" id="PTHR12570:SF82">
    <property type="entry name" value="NIPA-LIKE PROTEIN 3"/>
    <property type="match status" value="1"/>
</dbReference>
<evidence type="ECO:0000256" key="6">
    <source>
        <dbReference type="SAM" id="Phobius"/>
    </source>
</evidence>
<evidence type="ECO:0000313" key="7">
    <source>
        <dbReference type="EMBL" id="KAK7468624.1"/>
    </source>
</evidence>
<feature type="region of interest" description="Disordered" evidence="5">
    <location>
        <begin position="385"/>
        <end position="526"/>
    </location>
</feature>
<evidence type="ECO:0000256" key="4">
    <source>
        <dbReference type="ARBA" id="ARBA00023136"/>
    </source>
</evidence>